<accession>A0A3L6EQ32</accession>
<reference evidence="2" key="1">
    <citation type="journal article" date="2018" name="Nat. Genet.">
        <title>Extensive intraspecific gene order and gene structural variations between Mo17 and other maize genomes.</title>
        <authorList>
            <person name="Sun S."/>
            <person name="Zhou Y."/>
            <person name="Chen J."/>
            <person name="Shi J."/>
            <person name="Zhao H."/>
            <person name="Zhao H."/>
            <person name="Song W."/>
            <person name="Zhang M."/>
            <person name="Cui Y."/>
            <person name="Dong X."/>
            <person name="Liu H."/>
            <person name="Ma X."/>
            <person name="Jiao Y."/>
            <person name="Wang B."/>
            <person name="Wei X."/>
            <person name="Stein J.C."/>
            <person name="Glaubitz J.C."/>
            <person name="Lu F."/>
            <person name="Yu G."/>
            <person name="Liang C."/>
            <person name="Fengler K."/>
            <person name="Li B."/>
            <person name="Rafalski A."/>
            <person name="Schnable P.S."/>
            <person name="Ware D.H."/>
            <person name="Buckler E.S."/>
            <person name="Lai J."/>
        </authorList>
    </citation>
    <scope>NUCLEOTIDE SEQUENCE [LARGE SCALE GENOMIC DNA]</scope>
    <source>
        <tissue evidence="2">Seedling</tissue>
    </source>
</reference>
<comment type="caution">
    <text evidence="2">The sequence shown here is derived from an EMBL/GenBank/DDBJ whole genome shotgun (WGS) entry which is preliminary data.</text>
</comment>
<proteinExistence type="predicted"/>
<protein>
    <submittedName>
        <fullName evidence="2">Uncharacterized protein</fullName>
    </submittedName>
</protein>
<organism evidence="2">
    <name type="scientific">Zea mays</name>
    <name type="common">Maize</name>
    <dbReference type="NCBI Taxonomy" id="4577"/>
    <lineage>
        <taxon>Eukaryota</taxon>
        <taxon>Viridiplantae</taxon>
        <taxon>Streptophyta</taxon>
        <taxon>Embryophyta</taxon>
        <taxon>Tracheophyta</taxon>
        <taxon>Spermatophyta</taxon>
        <taxon>Magnoliopsida</taxon>
        <taxon>Liliopsida</taxon>
        <taxon>Poales</taxon>
        <taxon>Poaceae</taxon>
        <taxon>PACMAD clade</taxon>
        <taxon>Panicoideae</taxon>
        <taxon>Andropogonodae</taxon>
        <taxon>Andropogoneae</taxon>
        <taxon>Tripsacinae</taxon>
        <taxon>Zea</taxon>
    </lineage>
</organism>
<evidence type="ECO:0000313" key="2">
    <source>
        <dbReference type="EMBL" id="PWZ22965.1"/>
    </source>
</evidence>
<gene>
    <name evidence="2" type="ORF">Zm00014a_034347</name>
</gene>
<feature type="compositionally biased region" description="Pro residues" evidence="1">
    <location>
        <begin position="119"/>
        <end position="128"/>
    </location>
</feature>
<feature type="region of interest" description="Disordered" evidence="1">
    <location>
        <begin position="111"/>
        <end position="149"/>
    </location>
</feature>
<dbReference type="AlphaFoldDB" id="A0A3L6EQ32"/>
<name>A0A3L6EQ32_MAIZE</name>
<dbReference type="Proteomes" id="UP000251960">
    <property type="component" value="Chromosome 5"/>
</dbReference>
<feature type="compositionally biased region" description="Pro residues" evidence="1">
    <location>
        <begin position="82"/>
        <end position="95"/>
    </location>
</feature>
<feature type="region of interest" description="Disordered" evidence="1">
    <location>
        <begin position="1"/>
        <end position="95"/>
    </location>
</feature>
<feature type="compositionally biased region" description="Pro residues" evidence="1">
    <location>
        <begin position="1"/>
        <end position="11"/>
    </location>
</feature>
<dbReference type="EMBL" id="NCVQ01000006">
    <property type="protein sequence ID" value="PWZ22965.1"/>
    <property type="molecule type" value="Genomic_DNA"/>
</dbReference>
<evidence type="ECO:0000256" key="1">
    <source>
        <dbReference type="SAM" id="MobiDB-lite"/>
    </source>
</evidence>
<sequence length="217" mass="23537">MEGAADPPPFSPHRLSLRLCSTSPCPRMEHTRGSRPRCTPPPRMDPARSPGLGTLSRWSSPLSTTPARPPPASPTATGTLAAPPPSDAPTCPPPPCPRNTCPCHRRYASVLPSLAHPGGPRPSPPQPSPVDGRRPSPHPWIRGSPTPPRRIRFSLCSRLLPSVRSPRSRWRPHGTASSLTLPHHMPWELSRRWKVAEDPPHRAVLPSAPTSRSATAF</sequence>